<proteinExistence type="predicted"/>
<name>A0A8X6KG99_NEPPI</name>
<dbReference type="EMBL" id="BMAW01044884">
    <property type="protein sequence ID" value="GFS46928.1"/>
    <property type="molecule type" value="Genomic_DNA"/>
</dbReference>
<keyword evidence="2" id="KW-1185">Reference proteome</keyword>
<dbReference type="AlphaFoldDB" id="A0A8X6KG99"/>
<sequence>MWRNSRKNLGIIEFYLEVKNAITDNGERYREPLENFVGSTKNLENLMGHTKHQINGGTRYNYSVYLIRLLDEDLAPSHPIRDLGRVPPIDSSIAIGKRLR</sequence>
<reference evidence="1" key="1">
    <citation type="submission" date="2020-08" db="EMBL/GenBank/DDBJ databases">
        <title>Multicomponent nature underlies the extraordinary mechanical properties of spider dragline silk.</title>
        <authorList>
            <person name="Kono N."/>
            <person name="Nakamura H."/>
            <person name="Mori M."/>
            <person name="Yoshida Y."/>
            <person name="Ohtoshi R."/>
            <person name="Malay A.D."/>
            <person name="Moran D.A.P."/>
            <person name="Tomita M."/>
            <person name="Numata K."/>
            <person name="Arakawa K."/>
        </authorList>
    </citation>
    <scope>NUCLEOTIDE SEQUENCE</scope>
</reference>
<gene>
    <name evidence="1" type="ORF">NPIL_281231</name>
</gene>
<dbReference type="Proteomes" id="UP000887013">
    <property type="component" value="Unassembled WGS sequence"/>
</dbReference>
<evidence type="ECO:0000313" key="2">
    <source>
        <dbReference type="Proteomes" id="UP000887013"/>
    </source>
</evidence>
<evidence type="ECO:0000313" key="1">
    <source>
        <dbReference type="EMBL" id="GFS46928.1"/>
    </source>
</evidence>
<protein>
    <submittedName>
        <fullName evidence="1">Uncharacterized protein</fullName>
    </submittedName>
</protein>
<accession>A0A8X6KG99</accession>
<comment type="caution">
    <text evidence="1">The sequence shown here is derived from an EMBL/GenBank/DDBJ whole genome shotgun (WGS) entry which is preliminary data.</text>
</comment>
<organism evidence="1 2">
    <name type="scientific">Nephila pilipes</name>
    <name type="common">Giant wood spider</name>
    <name type="synonym">Nephila maculata</name>
    <dbReference type="NCBI Taxonomy" id="299642"/>
    <lineage>
        <taxon>Eukaryota</taxon>
        <taxon>Metazoa</taxon>
        <taxon>Ecdysozoa</taxon>
        <taxon>Arthropoda</taxon>
        <taxon>Chelicerata</taxon>
        <taxon>Arachnida</taxon>
        <taxon>Araneae</taxon>
        <taxon>Araneomorphae</taxon>
        <taxon>Entelegynae</taxon>
        <taxon>Araneoidea</taxon>
        <taxon>Nephilidae</taxon>
        <taxon>Nephila</taxon>
    </lineage>
</organism>